<dbReference type="Proteomes" id="UP001265700">
    <property type="component" value="Unassembled WGS sequence"/>
</dbReference>
<dbReference type="EMBL" id="JAVDWU010000003">
    <property type="protein sequence ID" value="MDR7150053.1"/>
    <property type="molecule type" value="Genomic_DNA"/>
</dbReference>
<dbReference type="EC" id="2.3.1.30" evidence="5"/>
<keyword evidence="5" id="KW-0067">ATP-binding</keyword>
<accession>A0ABU1WLE3</accession>
<proteinExistence type="inferred from homology"/>
<keyword evidence="4 5" id="KW-0012">Acyltransferase</keyword>
<dbReference type="InterPro" id="IPR001451">
    <property type="entry name" value="Hexapep"/>
</dbReference>
<comment type="similarity">
    <text evidence="1">Belongs to the transferase hexapeptide repeat family.</text>
</comment>
<evidence type="ECO:0000256" key="3">
    <source>
        <dbReference type="ARBA" id="ARBA00022737"/>
    </source>
</evidence>
<dbReference type="PANTHER" id="PTHR42811">
    <property type="entry name" value="SERINE ACETYLTRANSFERASE"/>
    <property type="match status" value="1"/>
</dbReference>
<organism evidence="5 6">
    <name type="scientific">Hydrogenophaga palleronii</name>
    <dbReference type="NCBI Taxonomy" id="65655"/>
    <lineage>
        <taxon>Bacteria</taxon>
        <taxon>Pseudomonadati</taxon>
        <taxon>Pseudomonadota</taxon>
        <taxon>Betaproteobacteria</taxon>
        <taxon>Burkholderiales</taxon>
        <taxon>Comamonadaceae</taxon>
        <taxon>Hydrogenophaga</taxon>
    </lineage>
</organism>
<dbReference type="Gene3D" id="2.160.10.10">
    <property type="entry name" value="Hexapeptide repeat proteins"/>
    <property type="match status" value="1"/>
</dbReference>
<dbReference type="InterPro" id="IPR011004">
    <property type="entry name" value="Trimer_LpxA-like_sf"/>
</dbReference>
<evidence type="ECO:0000256" key="4">
    <source>
        <dbReference type="ARBA" id="ARBA00023315"/>
    </source>
</evidence>
<name>A0ABU1WLE3_9BURK</name>
<evidence type="ECO:0000313" key="5">
    <source>
        <dbReference type="EMBL" id="MDR7150053.1"/>
    </source>
</evidence>
<dbReference type="InterPro" id="IPR018357">
    <property type="entry name" value="Hexapep_transf_CS"/>
</dbReference>
<dbReference type="RefSeq" id="WP_310315108.1">
    <property type="nucleotide sequence ID" value="NZ_JAVDWU010000003.1"/>
</dbReference>
<keyword evidence="2 5" id="KW-0808">Transferase</keyword>
<keyword evidence="5" id="KW-0547">Nucleotide-binding</keyword>
<reference evidence="5 6" key="1">
    <citation type="submission" date="2023-07" db="EMBL/GenBank/DDBJ databases">
        <title>Sorghum-associated microbial communities from plants grown in Nebraska, USA.</title>
        <authorList>
            <person name="Schachtman D."/>
        </authorList>
    </citation>
    <scope>NUCLEOTIDE SEQUENCE [LARGE SCALE GENOMIC DNA]</scope>
    <source>
        <strain evidence="5 6">4249</strain>
    </source>
</reference>
<dbReference type="InterPro" id="IPR045304">
    <property type="entry name" value="LbH_SAT"/>
</dbReference>
<gene>
    <name evidence="5" type="ORF">J2W49_002008</name>
</gene>
<dbReference type="SUPFAM" id="SSF51161">
    <property type="entry name" value="Trimeric LpxA-like enzymes"/>
    <property type="match status" value="1"/>
</dbReference>
<dbReference type="GO" id="GO:0009001">
    <property type="term" value="F:serine O-acetyltransferase activity"/>
    <property type="evidence" value="ECO:0007669"/>
    <property type="project" value="UniProtKB-EC"/>
</dbReference>
<keyword evidence="6" id="KW-1185">Reference proteome</keyword>
<evidence type="ECO:0000256" key="2">
    <source>
        <dbReference type="ARBA" id="ARBA00022679"/>
    </source>
</evidence>
<comment type="caution">
    <text evidence="5">The sequence shown here is derived from an EMBL/GenBank/DDBJ whole genome shotgun (WGS) entry which is preliminary data.</text>
</comment>
<keyword evidence="3" id="KW-0677">Repeat</keyword>
<dbReference type="PROSITE" id="PS00101">
    <property type="entry name" value="HEXAPEP_TRANSFERASES"/>
    <property type="match status" value="1"/>
</dbReference>
<sequence length="194" mass="20859">MKPYDGDKVKQWAGDSHFRAWRADLARFKQQGYNGWGSEGFWALSIYRLQRSLLFRKPRLLWLPIRIPVALLKKLLTVVTHINLCPEAEIGPGLFIPHVGPIQVFPWAKIGADCSIHQVCTIGAGSRPGGPVIGDHVMIACHTCILGPVSVGDGAVIGAGAVVVTDVPPGCTATGVPAKWRGESMTAVGHRSPP</sequence>
<evidence type="ECO:0000256" key="1">
    <source>
        <dbReference type="ARBA" id="ARBA00007274"/>
    </source>
</evidence>
<dbReference type="GO" id="GO:0005524">
    <property type="term" value="F:ATP binding"/>
    <property type="evidence" value="ECO:0007669"/>
    <property type="project" value="UniProtKB-KW"/>
</dbReference>
<protein>
    <submittedName>
        <fullName evidence="5">Serine O-acetyltransferase</fullName>
        <ecNumber evidence="5">2.3.1.30</ecNumber>
    </submittedName>
</protein>
<dbReference type="Pfam" id="PF00132">
    <property type="entry name" value="Hexapep"/>
    <property type="match status" value="1"/>
</dbReference>
<dbReference type="CDD" id="cd03354">
    <property type="entry name" value="LbH_SAT"/>
    <property type="match status" value="1"/>
</dbReference>
<evidence type="ECO:0000313" key="6">
    <source>
        <dbReference type="Proteomes" id="UP001265700"/>
    </source>
</evidence>